<dbReference type="OMA" id="FRMGEHP"/>
<feature type="compositionally biased region" description="Pro residues" evidence="5">
    <location>
        <begin position="272"/>
        <end position="290"/>
    </location>
</feature>
<dbReference type="GeneID" id="101249008"/>
<dbReference type="KEGG" id="sly:101249008"/>
<dbReference type="PROSITE" id="PS00518">
    <property type="entry name" value="ZF_RING_1"/>
    <property type="match status" value="1"/>
</dbReference>
<feature type="compositionally biased region" description="Basic and acidic residues" evidence="5">
    <location>
        <begin position="712"/>
        <end position="750"/>
    </location>
</feature>
<feature type="compositionally biased region" description="Basic and acidic residues" evidence="5">
    <location>
        <begin position="1049"/>
        <end position="1069"/>
    </location>
</feature>
<keyword evidence="1" id="KW-0479">Metal-binding</keyword>
<sequence>MGFDIECIIDIHTYPGEYFCPVCRTLIFPNEAVQSQCTHLYCKPCLAHVANGSRACPYDGYLVTEADSKALIESDKKLAESIGRVKVRCLYHRSGCTWEGSFSDCTSHCSGCSFGDSPVVCNRCGVQIVHRQVHEHALSCPGVYPAQQATHGAEDNPSSGAATTAAGTDLNKTKAHSGTPASQTPNPQTTTASLLPGQDPNQQTSASSQALATASAGVPTSEQWYQQQYQQYYQQYAGYEPYQQQTYQQYYPYQQQSLQQYQQQPHIYMQPPAQPQTPAPAQPQPQPQPLNPQSHTQMQALPKGPTQPQVQPLAQQHQNQVQVNPVQQLPPTMQPHAQIPSQIYPASRAHPPTQPPPYSQTYSMQPHSQQYVQVPQYQQPPAQVHPPPSSQAQPHPPVQAQPHSQLQPQINVQHHPQSHGQLRPPQVGQPAHAQGQTLPSTANAVSGFHSYPQTQLTQQVAIGMSQQPPMYPHPTSGSMSLVQTHGQVPQPPLMRPPLGLIGNQQPGLVPSQGQVPAQSQLYPIAQQAGHSIQQHPGQSNQQPMSQQYSHHHTFPGPFPSQSHQQGHFTHQQPLQSQFRPQGLPNVVPQSLHGYIQPQQNATLPPPPQPQQSQAYIGRPGMQNHVQSISQAHGGYNTTAQVRPVQPALSQPQINPSYGNYTGNEHELVDQKKRLALESKGDLLPDKTAGRKEAGVPSQDNAQKDLNSLPAKSIDDEYRQRASSDIDVRRGDSDELMDKRTVKKEEDDTFLKPKSAAKSADATVKPDKDACDDVPKELDQTLEKHGSSDATDGSIKNLNSGRDSHDATTDGGVFQQYGHGMPQPKYGPSTQQRPVGPMIISPVRPAGSTSHGQLPGYPPTAMMPSGNVPQAGQPLNSLDHRPQFLKQPSSAPLGGIPGPGSITTFARGHGHFPPPGEFPEGITGVGRALLSGAEIPSGTQHSVNPAEAEMFQNQRVNCFEGNQSNPFSSGSFEKVPFGQPRSMESARDKRLKAPMGEHLIPLPVPSDQGSRPHDKPPHGLGYDSGSKFEASTGVPPNRLLPPHHPPGSMHFKDSGEREAPLGPHDDDRKRGGSGFGVHHLDYLSARNPDGELFNIPQRGFVSHSGFDDTGGREPRQFIEGPGHFNLPSNLAGGLYSNSRFQALPGHPHGVETDGLGDLRGGEHTTFGRPYKHVQSGDLFGKDMPSHLHHDESLDPPKLPSHLRFDKPGGFGSFAGRAYMGELSGFGDIPGFDESVGRNKPGMPQFGEPGFRSRYPVPGYPNHGLYAGDVDSFDRPRKRKPTSMGWCRICKVDCETVEGLDMHSQTREHQDMAMDMVRSIKEQNRMKQKTFSDRPSVEEKGRTRKAVFESRGRKT</sequence>
<feature type="region of interest" description="Disordered" evidence="5">
    <location>
        <begin position="1321"/>
        <end position="1353"/>
    </location>
</feature>
<feature type="compositionally biased region" description="Polar residues" evidence="5">
    <location>
        <begin position="960"/>
        <end position="970"/>
    </location>
</feature>
<feature type="compositionally biased region" description="Low complexity" evidence="5">
    <location>
        <begin position="359"/>
        <end position="382"/>
    </location>
</feature>
<proteinExistence type="predicted"/>
<dbReference type="Gramene" id="Solyc09g031650.3.1">
    <property type="protein sequence ID" value="Solyc09g031650.3.1"/>
    <property type="gene ID" value="Solyc09g031650.3"/>
</dbReference>
<feature type="domain" description="RING-type" evidence="6">
    <location>
        <begin position="20"/>
        <end position="59"/>
    </location>
</feature>
<keyword evidence="2 4" id="KW-0863">Zinc-finger</keyword>
<feature type="compositionally biased region" description="Polar residues" evidence="5">
    <location>
        <begin position="406"/>
        <end position="420"/>
    </location>
</feature>
<dbReference type="InterPro" id="IPR013083">
    <property type="entry name" value="Znf_RING/FYVE/PHD"/>
</dbReference>
<feature type="compositionally biased region" description="Pro residues" evidence="5">
    <location>
        <begin position="383"/>
        <end position="399"/>
    </location>
</feature>
<dbReference type="PANTHER" id="PTHR37393:SF1">
    <property type="entry name" value="AT-RICH INTERACTIVE DOMAIN-CONTAINING PROTEIN 1A-LIKE"/>
    <property type="match status" value="1"/>
</dbReference>
<feature type="region of interest" description="Disordered" evidence="5">
    <location>
        <begin position="465"/>
        <end position="489"/>
    </location>
</feature>
<dbReference type="PROSITE" id="PS50089">
    <property type="entry name" value="ZF_RING_2"/>
    <property type="match status" value="1"/>
</dbReference>
<reference evidence="7" key="2">
    <citation type="submission" date="2019-01" db="UniProtKB">
        <authorList>
            <consortium name="EnsemblPlants"/>
        </authorList>
    </citation>
    <scope>IDENTIFICATION</scope>
    <source>
        <strain evidence="7">cv. Heinz 1706</strain>
    </source>
</reference>
<feature type="compositionally biased region" description="Polar residues" evidence="5">
    <location>
        <begin position="434"/>
        <end position="444"/>
    </location>
</feature>
<dbReference type="RefSeq" id="XP_025888760.1">
    <property type="nucleotide sequence ID" value="XM_026032975.2"/>
</dbReference>
<keyword evidence="8" id="KW-1185">Reference proteome</keyword>
<gene>
    <name evidence="7" type="primary">LOC101249008</name>
</gene>
<keyword evidence="3" id="KW-0862">Zinc</keyword>
<dbReference type="Proteomes" id="UP000004994">
    <property type="component" value="Chromosome 9"/>
</dbReference>
<dbReference type="PaxDb" id="4081-Solyc09g031650.2.1"/>
<feature type="compositionally biased region" description="Polar residues" evidence="5">
    <location>
        <begin position="475"/>
        <end position="487"/>
    </location>
</feature>
<dbReference type="GO" id="GO:0008270">
    <property type="term" value="F:zinc ion binding"/>
    <property type="evidence" value="ECO:0007669"/>
    <property type="project" value="UniProtKB-KW"/>
</dbReference>
<reference evidence="7" key="1">
    <citation type="journal article" date="2012" name="Nature">
        <title>The tomato genome sequence provides insights into fleshy fruit evolution.</title>
        <authorList>
            <consortium name="Tomato Genome Consortium"/>
        </authorList>
    </citation>
    <scope>NUCLEOTIDE SEQUENCE [LARGE SCALE GENOMIC DNA]</scope>
    <source>
        <strain evidence="7">cv. Heinz 1706</strain>
    </source>
</reference>
<evidence type="ECO:0000313" key="7">
    <source>
        <dbReference type="EnsemblPlants" id="Solyc09g031650.3.1"/>
    </source>
</evidence>
<dbReference type="OrthoDB" id="9049620at2759"/>
<dbReference type="InterPro" id="IPR001841">
    <property type="entry name" value="Znf_RING"/>
</dbReference>
<evidence type="ECO:0000256" key="5">
    <source>
        <dbReference type="SAM" id="MobiDB-lite"/>
    </source>
</evidence>
<feature type="compositionally biased region" description="Polar residues" evidence="5">
    <location>
        <begin position="559"/>
        <end position="579"/>
    </location>
</feature>
<feature type="compositionally biased region" description="Low complexity" evidence="5">
    <location>
        <begin position="202"/>
        <end position="214"/>
    </location>
</feature>
<feature type="compositionally biased region" description="Polar residues" evidence="5">
    <location>
        <begin position="179"/>
        <end position="193"/>
    </location>
</feature>
<evidence type="ECO:0000313" key="8">
    <source>
        <dbReference type="Proteomes" id="UP000004994"/>
    </source>
</evidence>
<feature type="region of interest" description="Disordered" evidence="5">
    <location>
        <begin position="528"/>
        <end position="582"/>
    </location>
</feature>
<dbReference type="PANTHER" id="PTHR37393">
    <property type="entry name" value="AT-RICH INTERACTIVE DOMAIN-CONTAINING PROTEIN 1A-LIKE"/>
    <property type="match status" value="1"/>
</dbReference>
<accession>A0A3Q7I2E5</accession>
<evidence type="ECO:0000256" key="1">
    <source>
        <dbReference type="ARBA" id="ARBA00022723"/>
    </source>
</evidence>
<feature type="compositionally biased region" description="Polar residues" evidence="5">
    <location>
        <begin position="528"/>
        <end position="548"/>
    </location>
</feature>
<dbReference type="STRING" id="4081.A0A3Q7I2E5"/>
<evidence type="ECO:0000259" key="6">
    <source>
        <dbReference type="PROSITE" id="PS50089"/>
    </source>
</evidence>
<evidence type="ECO:0000256" key="4">
    <source>
        <dbReference type="PROSITE-ProRule" id="PRU00175"/>
    </source>
</evidence>
<dbReference type="InterPro" id="IPR017907">
    <property type="entry name" value="Znf_RING_CS"/>
</dbReference>
<evidence type="ECO:0000256" key="3">
    <source>
        <dbReference type="ARBA" id="ARBA00022833"/>
    </source>
</evidence>
<organism evidence="7">
    <name type="scientific">Solanum lycopersicum</name>
    <name type="common">Tomato</name>
    <name type="synonym">Lycopersicon esculentum</name>
    <dbReference type="NCBI Taxonomy" id="4081"/>
    <lineage>
        <taxon>Eukaryota</taxon>
        <taxon>Viridiplantae</taxon>
        <taxon>Streptophyta</taxon>
        <taxon>Embryophyta</taxon>
        <taxon>Tracheophyta</taxon>
        <taxon>Spermatophyta</taxon>
        <taxon>Magnoliopsida</taxon>
        <taxon>eudicotyledons</taxon>
        <taxon>Gunneridae</taxon>
        <taxon>Pentapetalae</taxon>
        <taxon>asterids</taxon>
        <taxon>lamiids</taxon>
        <taxon>Solanales</taxon>
        <taxon>Solanaceae</taxon>
        <taxon>Solanoideae</taxon>
        <taxon>Solaneae</taxon>
        <taxon>Solanum</taxon>
        <taxon>Solanum subgen. Lycopersicon</taxon>
    </lineage>
</organism>
<feature type="compositionally biased region" description="Basic and acidic residues" evidence="5">
    <location>
        <begin position="679"/>
        <end position="693"/>
    </location>
</feature>
<dbReference type="RefSeq" id="XP_019071181.1">
    <property type="nucleotide sequence ID" value="XM_019215636.3"/>
</dbReference>
<dbReference type="SUPFAM" id="SSF57850">
    <property type="entry name" value="RING/U-box"/>
    <property type="match status" value="1"/>
</dbReference>
<name>A0A3Q7I2E5_SOLLC</name>
<dbReference type="RefSeq" id="XP_025888761.1">
    <property type="nucleotide sequence ID" value="XM_026032976.2"/>
</dbReference>
<feature type="compositionally biased region" description="Low complexity" evidence="5">
    <location>
        <begin position="306"/>
        <end position="320"/>
    </location>
</feature>
<dbReference type="EnsemblPlants" id="Solyc09g031650.3.1">
    <property type="protein sequence ID" value="Solyc09g031650.3.1"/>
    <property type="gene ID" value="Solyc09g031650.3"/>
</dbReference>
<dbReference type="Gene3D" id="3.30.40.10">
    <property type="entry name" value="Zinc/RING finger domain, C3HC4 (zinc finger)"/>
    <property type="match status" value="1"/>
</dbReference>
<feature type="region of interest" description="Disordered" evidence="5">
    <location>
        <begin position="679"/>
        <end position="809"/>
    </location>
</feature>
<feature type="region of interest" description="Disordered" evidence="5">
    <location>
        <begin position="345"/>
        <end position="447"/>
    </location>
</feature>
<dbReference type="InParanoid" id="A0A3Q7I2E5"/>
<feature type="region of interest" description="Disordered" evidence="5">
    <location>
        <begin position="960"/>
        <end position="1072"/>
    </location>
</feature>
<feature type="compositionally biased region" description="Basic and acidic residues" evidence="5">
    <location>
        <begin position="763"/>
        <end position="786"/>
    </location>
</feature>
<protein>
    <recommendedName>
        <fullName evidence="6">RING-type domain-containing protein</fullName>
    </recommendedName>
</protein>
<dbReference type="SMR" id="A0A3Q7I2E5"/>
<feature type="region of interest" description="Disordered" evidence="5">
    <location>
        <begin position="269"/>
        <end position="320"/>
    </location>
</feature>
<feature type="compositionally biased region" description="Polar residues" evidence="5">
    <location>
        <begin position="787"/>
        <end position="800"/>
    </location>
</feature>
<evidence type="ECO:0000256" key="2">
    <source>
        <dbReference type="ARBA" id="ARBA00022771"/>
    </source>
</evidence>
<dbReference type="SMART" id="SM00184">
    <property type="entry name" value="RING"/>
    <property type="match status" value="1"/>
</dbReference>
<feature type="region of interest" description="Disordered" evidence="5">
    <location>
        <begin position="171"/>
        <end position="214"/>
    </location>
</feature>